<keyword evidence="5" id="KW-0539">Nucleus</keyword>
<dbReference type="InterPro" id="IPR015300">
    <property type="entry name" value="DNA-bd_pseudobarrel_sf"/>
</dbReference>
<dbReference type="SUPFAM" id="SSF101936">
    <property type="entry name" value="DNA-binding pseudobarrel domain"/>
    <property type="match status" value="1"/>
</dbReference>
<evidence type="ECO:0000256" key="1">
    <source>
        <dbReference type="ARBA" id="ARBA00004123"/>
    </source>
</evidence>
<evidence type="ECO:0000313" key="8">
    <source>
        <dbReference type="Proteomes" id="UP001237642"/>
    </source>
</evidence>
<feature type="domain" description="TF-B3" evidence="6">
    <location>
        <begin position="119"/>
        <end position="213"/>
    </location>
</feature>
<dbReference type="Gene3D" id="2.40.330.10">
    <property type="entry name" value="DNA-binding pseudobarrel domain"/>
    <property type="match status" value="1"/>
</dbReference>
<reference evidence="7" key="1">
    <citation type="submission" date="2023-02" db="EMBL/GenBank/DDBJ databases">
        <title>Genome of toxic invasive species Heracleum sosnowskyi carries increased number of genes despite the absence of recent whole-genome duplications.</title>
        <authorList>
            <person name="Schelkunov M."/>
            <person name="Shtratnikova V."/>
            <person name="Makarenko M."/>
            <person name="Klepikova A."/>
            <person name="Omelchenko D."/>
            <person name="Novikova G."/>
            <person name="Obukhova E."/>
            <person name="Bogdanov V."/>
            <person name="Penin A."/>
            <person name="Logacheva M."/>
        </authorList>
    </citation>
    <scope>NUCLEOTIDE SEQUENCE</scope>
    <source>
        <strain evidence="7">Hsosn_3</strain>
        <tissue evidence="7">Leaf</tissue>
    </source>
</reference>
<dbReference type="PROSITE" id="PS50863">
    <property type="entry name" value="B3"/>
    <property type="match status" value="1"/>
</dbReference>
<keyword evidence="8" id="KW-1185">Reference proteome</keyword>
<dbReference type="EMBL" id="JAUIZM010000010">
    <property type="protein sequence ID" value="KAK1361763.1"/>
    <property type="molecule type" value="Genomic_DNA"/>
</dbReference>
<keyword evidence="3" id="KW-0238">DNA-binding</keyword>
<sequence>MKKDIDHTNTVLIVPKLVRDNYSEKLKEIKVLEVCGVQSPVSYNPSNECLKALKQMTDFFYLRQKETVFFTMERDNNILTTRVYSRDGMEIDYLTRPLGLPNNSDYVWIWHIDLPFDFESEDAEQEEVQEGQYLSIPRFIVLANRQWIVGERVLLRTDEGSWSIGLTVNDGRARFSTGWNKFARDNELKRRQNLVFNMNEGAEGIVFEVTKLGT</sequence>
<keyword evidence="4" id="KW-0804">Transcription</keyword>
<reference evidence="7" key="2">
    <citation type="submission" date="2023-05" db="EMBL/GenBank/DDBJ databases">
        <authorList>
            <person name="Schelkunov M.I."/>
        </authorList>
    </citation>
    <scope>NUCLEOTIDE SEQUENCE</scope>
    <source>
        <strain evidence="7">Hsosn_3</strain>
        <tissue evidence="7">Leaf</tissue>
    </source>
</reference>
<organism evidence="7 8">
    <name type="scientific">Heracleum sosnowskyi</name>
    <dbReference type="NCBI Taxonomy" id="360622"/>
    <lineage>
        <taxon>Eukaryota</taxon>
        <taxon>Viridiplantae</taxon>
        <taxon>Streptophyta</taxon>
        <taxon>Embryophyta</taxon>
        <taxon>Tracheophyta</taxon>
        <taxon>Spermatophyta</taxon>
        <taxon>Magnoliopsida</taxon>
        <taxon>eudicotyledons</taxon>
        <taxon>Gunneridae</taxon>
        <taxon>Pentapetalae</taxon>
        <taxon>asterids</taxon>
        <taxon>campanulids</taxon>
        <taxon>Apiales</taxon>
        <taxon>Apiaceae</taxon>
        <taxon>Apioideae</taxon>
        <taxon>apioid superclade</taxon>
        <taxon>Tordylieae</taxon>
        <taxon>Tordyliinae</taxon>
        <taxon>Heracleum</taxon>
    </lineage>
</organism>
<dbReference type="GO" id="GO:0003677">
    <property type="term" value="F:DNA binding"/>
    <property type="evidence" value="ECO:0007669"/>
    <property type="project" value="UniProtKB-KW"/>
</dbReference>
<evidence type="ECO:0000256" key="4">
    <source>
        <dbReference type="ARBA" id="ARBA00023163"/>
    </source>
</evidence>
<proteinExistence type="predicted"/>
<accession>A0AAD8H849</accession>
<evidence type="ECO:0000256" key="3">
    <source>
        <dbReference type="ARBA" id="ARBA00023125"/>
    </source>
</evidence>
<dbReference type="Pfam" id="PF02362">
    <property type="entry name" value="B3"/>
    <property type="match status" value="1"/>
</dbReference>
<comment type="caution">
    <text evidence="7">The sequence shown here is derived from an EMBL/GenBank/DDBJ whole genome shotgun (WGS) entry which is preliminary data.</text>
</comment>
<keyword evidence="2" id="KW-0805">Transcription regulation</keyword>
<dbReference type="GO" id="GO:0005634">
    <property type="term" value="C:nucleus"/>
    <property type="evidence" value="ECO:0007669"/>
    <property type="project" value="UniProtKB-SubCell"/>
</dbReference>
<dbReference type="InterPro" id="IPR003340">
    <property type="entry name" value="B3_DNA-bd"/>
</dbReference>
<evidence type="ECO:0000259" key="6">
    <source>
        <dbReference type="PROSITE" id="PS50863"/>
    </source>
</evidence>
<comment type="subcellular location">
    <subcellularLocation>
        <location evidence="1">Nucleus</location>
    </subcellularLocation>
</comment>
<dbReference type="AlphaFoldDB" id="A0AAD8H849"/>
<dbReference type="Proteomes" id="UP001237642">
    <property type="component" value="Unassembled WGS sequence"/>
</dbReference>
<evidence type="ECO:0000256" key="2">
    <source>
        <dbReference type="ARBA" id="ARBA00023015"/>
    </source>
</evidence>
<protein>
    <recommendedName>
        <fullName evidence="6">TF-B3 domain-containing protein</fullName>
    </recommendedName>
</protein>
<evidence type="ECO:0000256" key="5">
    <source>
        <dbReference type="ARBA" id="ARBA00023242"/>
    </source>
</evidence>
<gene>
    <name evidence="7" type="ORF">POM88_046237</name>
</gene>
<evidence type="ECO:0000313" key="7">
    <source>
        <dbReference type="EMBL" id="KAK1361763.1"/>
    </source>
</evidence>
<name>A0AAD8H849_9APIA</name>